<feature type="compositionally biased region" description="Basic residues" evidence="1">
    <location>
        <begin position="487"/>
        <end position="496"/>
    </location>
</feature>
<sequence length="738" mass="84249">MSSSSEMTYHIEEHQSDAESESSYYAEIQEDELPPLPLVHTCDQYNGHIQDDANQPSRRPGYPRFGRNILIDDMAEEESEYDSDSDSVGYQHTFTQFKRLPLELRERVWEMFCTDLITRSRLLHFIILPSLLRSHIFPYDMPPPEVQEGATLIDQTEPARRVLSVHRESRFFALRSFPHVLRFRRGKAFVRFHRERDLVYLEKGASFDYRSMVPMPILPGFSENIQHVAIDPDAWAIEDASLAPYLVAFPRMRHAYFVTDYTWTRARDMMWAADEKRVCHYFCVTHELRPGLGEDSTYHWVWPNVSTPAGEQWALQNVNPGKVGVDDFNTNYGERAWDAGLQVWPVILFPMPHGENALKAMTECVKRGETAHIRWPDLHDSYDEPSDTDVPDEYESSGIDDDPIEQDLDEESEDDLAVADGSDSDSDNSGSDEDEEQAEQTTAIDLAGFNGFSDLESPAEDVIELLTDSEESNDGSDSDGPSSRPVAPKRLKRSRSRVIESDSNDNASETKDDDDDGDEEMPRKRARKELPRRKKPSISDSDEEESDHAPPVSGKRRALGRRNGRSIPVSEEDSDDESAPEASTTRKRTRHRTLIIESEDDSTEEERKMRKNAKLLHPEEVEYDDDDEKSASAFSESEEEEDSKDSDDNKPSRPLTLAQKLAIGREKYPIPPSDDEDDPDVDAEPMGRTDYDARDYADFQDDEEGEGEQGGEEEGEEWDGDQEQYFDDGQDYGEGGEW</sequence>
<feature type="compositionally biased region" description="Acidic residues" evidence="1">
    <location>
        <begin position="673"/>
        <end position="683"/>
    </location>
</feature>
<name>A0AAN6YNV5_9PEZI</name>
<dbReference type="Pfam" id="PF20150">
    <property type="entry name" value="2EXR"/>
    <property type="match status" value="1"/>
</dbReference>
<dbReference type="PANTHER" id="PTHR35910:SF6">
    <property type="entry name" value="2EXR DOMAIN-CONTAINING PROTEIN"/>
    <property type="match status" value="1"/>
</dbReference>
<feature type="compositionally biased region" description="Acidic residues" evidence="1">
    <location>
        <begin position="636"/>
        <end position="645"/>
    </location>
</feature>
<dbReference type="EMBL" id="MU865502">
    <property type="protein sequence ID" value="KAK4221940.1"/>
    <property type="molecule type" value="Genomic_DNA"/>
</dbReference>
<organism evidence="3 4">
    <name type="scientific">Podospora fimiseda</name>
    <dbReference type="NCBI Taxonomy" id="252190"/>
    <lineage>
        <taxon>Eukaryota</taxon>
        <taxon>Fungi</taxon>
        <taxon>Dikarya</taxon>
        <taxon>Ascomycota</taxon>
        <taxon>Pezizomycotina</taxon>
        <taxon>Sordariomycetes</taxon>
        <taxon>Sordariomycetidae</taxon>
        <taxon>Sordariales</taxon>
        <taxon>Podosporaceae</taxon>
        <taxon>Podospora</taxon>
    </lineage>
</organism>
<feature type="compositionally biased region" description="Acidic residues" evidence="1">
    <location>
        <begin position="570"/>
        <end position="579"/>
    </location>
</feature>
<keyword evidence="4" id="KW-1185">Reference proteome</keyword>
<dbReference type="Proteomes" id="UP001301958">
    <property type="component" value="Unassembled WGS sequence"/>
</dbReference>
<protein>
    <recommendedName>
        <fullName evidence="2">2EXR domain-containing protein</fullName>
    </recommendedName>
</protein>
<gene>
    <name evidence="3" type="ORF">QBC38DRAFT_491004</name>
</gene>
<proteinExistence type="predicted"/>
<evidence type="ECO:0000259" key="2">
    <source>
        <dbReference type="Pfam" id="PF20150"/>
    </source>
</evidence>
<evidence type="ECO:0000313" key="4">
    <source>
        <dbReference type="Proteomes" id="UP001301958"/>
    </source>
</evidence>
<dbReference type="AlphaFoldDB" id="A0AAN6YNV5"/>
<feature type="compositionally biased region" description="Acidic residues" evidence="1">
    <location>
        <begin position="457"/>
        <end position="477"/>
    </location>
</feature>
<evidence type="ECO:0000256" key="1">
    <source>
        <dbReference type="SAM" id="MobiDB-lite"/>
    </source>
</evidence>
<reference evidence="3" key="1">
    <citation type="journal article" date="2023" name="Mol. Phylogenet. Evol.">
        <title>Genome-scale phylogeny and comparative genomics of the fungal order Sordariales.</title>
        <authorList>
            <person name="Hensen N."/>
            <person name="Bonometti L."/>
            <person name="Westerberg I."/>
            <person name="Brannstrom I.O."/>
            <person name="Guillou S."/>
            <person name="Cros-Aarteil S."/>
            <person name="Calhoun S."/>
            <person name="Haridas S."/>
            <person name="Kuo A."/>
            <person name="Mondo S."/>
            <person name="Pangilinan J."/>
            <person name="Riley R."/>
            <person name="LaButti K."/>
            <person name="Andreopoulos B."/>
            <person name="Lipzen A."/>
            <person name="Chen C."/>
            <person name="Yan M."/>
            <person name="Daum C."/>
            <person name="Ng V."/>
            <person name="Clum A."/>
            <person name="Steindorff A."/>
            <person name="Ohm R.A."/>
            <person name="Martin F."/>
            <person name="Silar P."/>
            <person name="Natvig D.O."/>
            <person name="Lalanne C."/>
            <person name="Gautier V."/>
            <person name="Ament-Velasquez S.L."/>
            <person name="Kruys A."/>
            <person name="Hutchinson M.I."/>
            <person name="Powell A.J."/>
            <person name="Barry K."/>
            <person name="Miller A.N."/>
            <person name="Grigoriev I.V."/>
            <person name="Debuchy R."/>
            <person name="Gladieux P."/>
            <person name="Hiltunen Thoren M."/>
            <person name="Johannesson H."/>
        </authorList>
    </citation>
    <scope>NUCLEOTIDE SEQUENCE</scope>
    <source>
        <strain evidence="3">CBS 990.96</strain>
    </source>
</reference>
<dbReference type="PANTHER" id="PTHR35910">
    <property type="entry name" value="2EXR DOMAIN-CONTAINING PROTEIN"/>
    <property type="match status" value="1"/>
</dbReference>
<feature type="compositionally biased region" description="Basic residues" evidence="1">
    <location>
        <begin position="524"/>
        <end position="536"/>
    </location>
</feature>
<feature type="compositionally biased region" description="Basic residues" evidence="1">
    <location>
        <begin position="554"/>
        <end position="564"/>
    </location>
</feature>
<accession>A0AAN6YNV5</accession>
<feature type="region of interest" description="Disordered" evidence="1">
    <location>
        <begin position="1"/>
        <end position="29"/>
    </location>
</feature>
<feature type="compositionally biased region" description="Basic and acidic residues" evidence="1">
    <location>
        <begin position="685"/>
        <end position="697"/>
    </location>
</feature>
<evidence type="ECO:0000313" key="3">
    <source>
        <dbReference type="EMBL" id="KAK4221940.1"/>
    </source>
</evidence>
<feature type="domain" description="2EXR" evidence="2">
    <location>
        <begin position="94"/>
        <end position="198"/>
    </location>
</feature>
<reference evidence="3" key="2">
    <citation type="submission" date="2023-05" db="EMBL/GenBank/DDBJ databases">
        <authorList>
            <consortium name="Lawrence Berkeley National Laboratory"/>
            <person name="Steindorff A."/>
            <person name="Hensen N."/>
            <person name="Bonometti L."/>
            <person name="Westerberg I."/>
            <person name="Brannstrom I.O."/>
            <person name="Guillou S."/>
            <person name="Cros-Aarteil S."/>
            <person name="Calhoun S."/>
            <person name="Haridas S."/>
            <person name="Kuo A."/>
            <person name="Mondo S."/>
            <person name="Pangilinan J."/>
            <person name="Riley R."/>
            <person name="Labutti K."/>
            <person name="Andreopoulos B."/>
            <person name="Lipzen A."/>
            <person name="Chen C."/>
            <person name="Yanf M."/>
            <person name="Daum C."/>
            <person name="Ng V."/>
            <person name="Clum A."/>
            <person name="Ohm R."/>
            <person name="Martin F."/>
            <person name="Silar P."/>
            <person name="Natvig D."/>
            <person name="Lalanne C."/>
            <person name="Gautier V."/>
            <person name="Ament-Velasquez S.L."/>
            <person name="Kruys A."/>
            <person name="Hutchinson M.I."/>
            <person name="Powell A.J."/>
            <person name="Barry K."/>
            <person name="Miller A.N."/>
            <person name="Grigoriev I.V."/>
            <person name="Debuchy R."/>
            <person name="Gladieux P."/>
            <person name="Thoren M.H."/>
            <person name="Johannesson H."/>
        </authorList>
    </citation>
    <scope>NUCLEOTIDE SEQUENCE</scope>
    <source>
        <strain evidence="3">CBS 990.96</strain>
    </source>
</reference>
<feature type="compositionally biased region" description="Acidic residues" evidence="1">
    <location>
        <begin position="698"/>
        <end position="738"/>
    </location>
</feature>
<feature type="region of interest" description="Disordered" evidence="1">
    <location>
        <begin position="376"/>
        <end position="738"/>
    </location>
</feature>
<feature type="compositionally biased region" description="Acidic residues" evidence="1">
    <location>
        <begin position="383"/>
        <end position="438"/>
    </location>
</feature>
<comment type="caution">
    <text evidence="3">The sequence shown here is derived from an EMBL/GenBank/DDBJ whole genome shotgun (WGS) entry which is preliminary data.</text>
</comment>
<dbReference type="InterPro" id="IPR045518">
    <property type="entry name" value="2EXR"/>
</dbReference>